<evidence type="ECO:0000259" key="1">
    <source>
        <dbReference type="PROSITE" id="PS50943"/>
    </source>
</evidence>
<evidence type="ECO:0000313" key="2">
    <source>
        <dbReference type="EMBL" id="MDL9980738.1"/>
    </source>
</evidence>
<dbReference type="InterPro" id="IPR010982">
    <property type="entry name" value="Lambda_DNA-bd_dom_sf"/>
</dbReference>
<keyword evidence="3" id="KW-1185">Reference proteome</keyword>
<dbReference type="RefSeq" id="WP_286289699.1">
    <property type="nucleotide sequence ID" value="NZ_JASXSZ010000005.1"/>
</dbReference>
<dbReference type="EMBL" id="JASXSZ010000005">
    <property type="protein sequence ID" value="MDL9980738.1"/>
    <property type="molecule type" value="Genomic_DNA"/>
</dbReference>
<sequence length="73" mass="7759">MERIDGTAGEIIGARVRQRRLHSGSSQRALADLSQIDVSHVARIGTGVSNLAVSTLIRVSAALDTTADPLFCR</sequence>
<dbReference type="PROSITE" id="PS50943">
    <property type="entry name" value="HTH_CROC1"/>
    <property type="match status" value="1"/>
</dbReference>
<protein>
    <submittedName>
        <fullName evidence="2">Helix-turn-helix transcriptional regulator</fullName>
    </submittedName>
</protein>
<dbReference type="Gene3D" id="1.10.260.40">
    <property type="entry name" value="lambda repressor-like DNA-binding domains"/>
    <property type="match status" value="1"/>
</dbReference>
<comment type="caution">
    <text evidence="2">The sequence shown here is derived from an EMBL/GenBank/DDBJ whole genome shotgun (WGS) entry which is preliminary data.</text>
</comment>
<accession>A0ABT7N205</accession>
<reference evidence="2 3" key="1">
    <citation type="submission" date="2023-06" db="EMBL/GenBank/DDBJ databases">
        <title>Microbacterium sp. nov., isolated from a waste landfill.</title>
        <authorList>
            <person name="Wen W."/>
        </authorList>
    </citation>
    <scope>NUCLEOTIDE SEQUENCE [LARGE SCALE GENOMIC DNA]</scope>
    <source>
        <strain evidence="2 3">ASV49</strain>
    </source>
</reference>
<dbReference type="SUPFAM" id="SSF47413">
    <property type="entry name" value="lambda repressor-like DNA-binding domains"/>
    <property type="match status" value="1"/>
</dbReference>
<dbReference type="InterPro" id="IPR001387">
    <property type="entry name" value="Cro/C1-type_HTH"/>
</dbReference>
<dbReference type="Pfam" id="PF01381">
    <property type="entry name" value="HTH_3"/>
    <property type="match status" value="1"/>
</dbReference>
<gene>
    <name evidence="2" type="ORF">QSV35_15470</name>
</gene>
<name>A0ABT7N205_9MICO</name>
<feature type="domain" description="HTH cro/C1-type" evidence="1">
    <location>
        <begin position="16"/>
        <end position="70"/>
    </location>
</feature>
<dbReference type="SMART" id="SM00530">
    <property type="entry name" value="HTH_XRE"/>
    <property type="match status" value="1"/>
</dbReference>
<dbReference type="CDD" id="cd00093">
    <property type="entry name" value="HTH_XRE"/>
    <property type="match status" value="1"/>
</dbReference>
<evidence type="ECO:0000313" key="3">
    <source>
        <dbReference type="Proteomes" id="UP001235064"/>
    </source>
</evidence>
<proteinExistence type="predicted"/>
<organism evidence="2 3">
    <name type="scientific">Microbacterium candidum</name>
    <dbReference type="NCBI Taxonomy" id="3041922"/>
    <lineage>
        <taxon>Bacteria</taxon>
        <taxon>Bacillati</taxon>
        <taxon>Actinomycetota</taxon>
        <taxon>Actinomycetes</taxon>
        <taxon>Micrococcales</taxon>
        <taxon>Microbacteriaceae</taxon>
        <taxon>Microbacterium</taxon>
    </lineage>
</organism>
<dbReference type="Proteomes" id="UP001235064">
    <property type="component" value="Unassembled WGS sequence"/>
</dbReference>